<dbReference type="PANTHER" id="PTHR38926:SF5">
    <property type="entry name" value="F-BOX AND LEUCINE-RICH REPEAT PROTEIN 6"/>
    <property type="match status" value="1"/>
</dbReference>
<dbReference type="STRING" id="7176.B0WZZ0"/>
<dbReference type="KEGG" id="cqu:CpipJ_CPIJ012663"/>
<keyword evidence="4" id="KW-1185">Reference proteome</keyword>
<dbReference type="HOGENOM" id="CLU_030454_1_0_1"/>
<dbReference type="SUPFAM" id="SSF81383">
    <property type="entry name" value="F-box domain"/>
    <property type="match status" value="1"/>
</dbReference>
<organism>
    <name type="scientific">Culex quinquefasciatus</name>
    <name type="common">Southern house mosquito</name>
    <name type="synonym">Culex pungens</name>
    <dbReference type="NCBI Taxonomy" id="7176"/>
    <lineage>
        <taxon>Eukaryota</taxon>
        <taxon>Metazoa</taxon>
        <taxon>Ecdysozoa</taxon>
        <taxon>Arthropoda</taxon>
        <taxon>Hexapoda</taxon>
        <taxon>Insecta</taxon>
        <taxon>Pterygota</taxon>
        <taxon>Neoptera</taxon>
        <taxon>Endopterygota</taxon>
        <taxon>Diptera</taxon>
        <taxon>Nematocera</taxon>
        <taxon>Culicoidea</taxon>
        <taxon>Culicidae</taxon>
        <taxon>Culicinae</taxon>
        <taxon>Culicini</taxon>
        <taxon>Culex</taxon>
        <taxon>Culex</taxon>
    </lineage>
</organism>
<dbReference type="PROSITE" id="PS50181">
    <property type="entry name" value="FBOX"/>
    <property type="match status" value="1"/>
</dbReference>
<name>B0WZZ0_CULQU</name>
<dbReference type="SMART" id="SM00256">
    <property type="entry name" value="FBOX"/>
    <property type="match status" value="1"/>
</dbReference>
<protein>
    <submittedName>
        <fullName evidence="2">Predicted protein</fullName>
    </submittedName>
</protein>
<accession>B0WZZ0</accession>
<dbReference type="Pfam" id="PF00646">
    <property type="entry name" value="F-box"/>
    <property type="match status" value="1"/>
</dbReference>
<evidence type="ECO:0000313" key="2">
    <source>
        <dbReference type="EMBL" id="EDS37815.1"/>
    </source>
</evidence>
<gene>
    <name evidence="3" type="primary">6045626</name>
    <name evidence="2" type="ORF">CpipJ_CPIJ012663</name>
</gene>
<dbReference type="EMBL" id="DS232221">
    <property type="protein sequence ID" value="EDS37815.1"/>
    <property type="molecule type" value="Genomic_DNA"/>
</dbReference>
<reference evidence="2" key="1">
    <citation type="submission" date="2007-03" db="EMBL/GenBank/DDBJ databases">
        <title>Annotation of Culex pipiens quinquefasciatus.</title>
        <authorList>
            <consortium name="The Broad Institute Genome Sequencing Platform"/>
            <person name="Atkinson P.W."/>
            <person name="Hemingway J."/>
            <person name="Christensen B.M."/>
            <person name="Higgs S."/>
            <person name="Kodira C."/>
            <person name="Hannick L."/>
            <person name="Megy K."/>
            <person name="O'Leary S."/>
            <person name="Pearson M."/>
            <person name="Haas B.J."/>
            <person name="Mauceli E."/>
            <person name="Wortman J.R."/>
            <person name="Lee N.H."/>
            <person name="Guigo R."/>
            <person name="Stanke M."/>
            <person name="Alvarado L."/>
            <person name="Amedeo P."/>
            <person name="Antoine C.H."/>
            <person name="Arensburger P."/>
            <person name="Bidwell S.L."/>
            <person name="Crawford M."/>
            <person name="Camaro F."/>
            <person name="Devon K."/>
            <person name="Engels R."/>
            <person name="Hammond M."/>
            <person name="Howarth C."/>
            <person name="Koehrsen M."/>
            <person name="Lawson D."/>
            <person name="Montgomery P."/>
            <person name="Nene V."/>
            <person name="Nusbaum C."/>
            <person name="Puiu D."/>
            <person name="Romero-Severson J."/>
            <person name="Severson D.W."/>
            <person name="Shumway M."/>
            <person name="Sisk P."/>
            <person name="Stolte C."/>
            <person name="Zeng Q."/>
            <person name="Eisenstadt E."/>
            <person name="Fraser-Liggett C."/>
            <person name="Strausberg R."/>
            <person name="Galagan J."/>
            <person name="Birren B."/>
            <person name="Collins F.H."/>
        </authorList>
    </citation>
    <scope>NUCLEOTIDE SEQUENCE [LARGE SCALE GENOMIC DNA]</scope>
    <source>
        <strain evidence="2">JHB</strain>
    </source>
</reference>
<dbReference type="AlphaFoldDB" id="B0WZZ0"/>
<evidence type="ECO:0000313" key="4">
    <source>
        <dbReference type="Proteomes" id="UP000002320"/>
    </source>
</evidence>
<dbReference type="InParanoid" id="B0WZZ0"/>
<dbReference type="InterPro" id="IPR001810">
    <property type="entry name" value="F-box_dom"/>
</dbReference>
<dbReference type="Gene3D" id="1.20.1280.50">
    <property type="match status" value="1"/>
</dbReference>
<evidence type="ECO:0000259" key="1">
    <source>
        <dbReference type="PROSITE" id="PS50181"/>
    </source>
</evidence>
<dbReference type="VEuPathDB" id="VectorBase:CPIJ012663"/>
<dbReference type="InterPro" id="IPR036047">
    <property type="entry name" value="F-box-like_dom_sf"/>
</dbReference>
<feature type="domain" description="F-box" evidence="1">
    <location>
        <begin position="19"/>
        <end position="66"/>
    </location>
</feature>
<dbReference type="PANTHER" id="PTHR38926">
    <property type="entry name" value="F-BOX DOMAIN CONTAINING PROTEIN, EXPRESSED"/>
    <property type="match status" value="1"/>
</dbReference>
<reference evidence="3" key="2">
    <citation type="submission" date="2020-05" db="UniProtKB">
        <authorList>
            <consortium name="EnsemblMetazoa"/>
        </authorList>
    </citation>
    <scope>IDENTIFICATION</scope>
    <source>
        <strain evidence="3">JHB</strain>
    </source>
</reference>
<dbReference type="SUPFAM" id="SSF52058">
    <property type="entry name" value="L domain-like"/>
    <property type="match status" value="1"/>
</dbReference>
<dbReference type="CDD" id="cd09917">
    <property type="entry name" value="F-box_SF"/>
    <property type="match status" value="1"/>
</dbReference>
<dbReference type="Gene3D" id="3.80.10.10">
    <property type="entry name" value="Ribonuclease Inhibitor"/>
    <property type="match status" value="1"/>
</dbReference>
<dbReference type="OrthoDB" id="27842at2759"/>
<proteinExistence type="predicted"/>
<dbReference type="EnsemblMetazoa" id="CPIJ012663-RA">
    <property type="protein sequence ID" value="CPIJ012663-PA"/>
    <property type="gene ID" value="CPIJ012663"/>
</dbReference>
<dbReference type="Proteomes" id="UP000002320">
    <property type="component" value="Unassembled WGS sequence"/>
</dbReference>
<dbReference type="VEuPathDB" id="VectorBase:CQUJHB007631"/>
<evidence type="ECO:0000313" key="3">
    <source>
        <dbReference type="EnsemblMetazoa" id="CPIJ012663-PA"/>
    </source>
</evidence>
<sequence length="495" mass="58127">MSTFVARRSRRIEQLTRLASQSDLYPPEIWEHIFRHLTGLQILRTRLVCRRWRDIIAGCPLLLRKLRIRFDNRRYRELVDDFPLLPITEISILEYSVVVAPDWWPWVSRKLTHLTLFDCGVEVSLLLGMLQQTSNLRCLKIRECFLEGTAEPSVQFPQLEELTLDKVEYDHYDDNEYTNLLDIFEKIFPRLRDLRIRKIGENGFNVERLVPAIRALASTLDALEMDFAGVNVLRDLPELTRTRLRRISVHVDPYFELDRWSRFFRAQPLLDDLVMFTTNLATNMMVCDIGRAVSNLKRLKLHVTNTFSTDFLEFMPNLEYFELHGEVFEDIHLYKRGSPRLTELHLRDVDVNGFWPFLNLSPLLRRIVLHGCTLNFQTSNVKALRNIRTLEIDEDSNVPLKMLKALLRKCPSLEEFSFGSAEDYPDSVPLLICERLKRLRKLSLRGYPVTDASVDHIVQHGRALEEVRLNAYVLSEETIERLLANSNLQVWLDQY</sequence>
<dbReference type="InterPro" id="IPR032675">
    <property type="entry name" value="LRR_dom_sf"/>
</dbReference>